<dbReference type="EMBL" id="BSUM01000001">
    <property type="protein sequence ID" value="GMA32448.1"/>
    <property type="molecule type" value="Genomic_DNA"/>
</dbReference>
<accession>A0AA37XG45</accession>
<keyword evidence="3" id="KW-1185">Reference proteome</keyword>
<reference evidence="2" key="2">
    <citation type="submission" date="2023-02" db="EMBL/GenBank/DDBJ databases">
        <authorList>
            <person name="Sun Q."/>
            <person name="Mori K."/>
        </authorList>
    </citation>
    <scope>NUCLEOTIDE SEQUENCE</scope>
    <source>
        <strain evidence="2">NBRC 112290</strain>
    </source>
</reference>
<name>A0AA37XG45_9MICO</name>
<reference evidence="2" key="1">
    <citation type="journal article" date="2014" name="Int. J. Syst. Evol. Microbiol.">
        <title>Complete genome sequence of Corynebacterium casei LMG S-19264T (=DSM 44701T), isolated from a smear-ripened cheese.</title>
        <authorList>
            <consortium name="US DOE Joint Genome Institute (JGI-PGF)"/>
            <person name="Walter F."/>
            <person name="Albersmeier A."/>
            <person name="Kalinowski J."/>
            <person name="Ruckert C."/>
        </authorList>
    </citation>
    <scope>NUCLEOTIDE SEQUENCE</scope>
    <source>
        <strain evidence="2">NBRC 112290</strain>
    </source>
</reference>
<comment type="caution">
    <text evidence="2">The sequence shown here is derived from an EMBL/GenBank/DDBJ whole genome shotgun (WGS) entry which is preliminary data.</text>
</comment>
<feature type="region of interest" description="Disordered" evidence="1">
    <location>
        <begin position="57"/>
        <end position="101"/>
    </location>
</feature>
<gene>
    <name evidence="2" type="ORF">GCM10025875_24400</name>
</gene>
<protein>
    <submittedName>
        <fullName evidence="2">Uncharacterized protein</fullName>
    </submittedName>
</protein>
<proteinExistence type="predicted"/>
<evidence type="ECO:0000256" key="1">
    <source>
        <dbReference type="SAM" id="MobiDB-lite"/>
    </source>
</evidence>
<sequence length="101" mass="10576">MALDGAVGGVGDGATAREPDDPVGVSHPPSVARRATGTRRRRTPDGVVSVFLRECARAWPPPAQQGSLPGTLRRTPAPRPGTAFSRGSAELLTDRRAQEPP</sequence>
<feature type="compositionally biased region" description="Basic and acidic residues" evidence="1">
    <location>
        <begin position="92"/>
        <end position="101"/>
    </location>
</feature>
<feature type="region of interest" description="Disordered" evidence="1">
    <location>
        <begin position="1"/>
        <end position="45"/>
    </location>
</feature>
<dbReference type="Proteomes" id="UP001157161">
    <property type="component" value="Unassembled WGS sequence"/>
</dbReference>
<dbReference type="AlphaFoldDB" id="A0AA37XG45"/>
<feature type="compositionally biased region" description="Gly residues" evidence="1">
    <location>
        <begin position="1"/>
        <end position="12"/>
    </location>
</feature>
<evidence type="ECO:0000313" key="2">
    <source>
        <dbReference type="EMBL" id="GMA32448.1"/>
    </source>
</evidence>
<organism evidence="2 3">
    <name type="scientific">Litorihabitans aurantiacus</name>
    <dbReference type="NCBI Taxonomy" id="1930061"/>
    <lineage>
        <taxon>Bacteria</taxon>
        <taxon>Bacillati</taxon>
        <taxon>Actinomycetota</taxon>
        <taxon>Actinomycetes</taxon>
        <taxon>Micrococcales</taxon>
        <taxon>Beutenbergiaceae</taxon>
        <taxon>Litorihabitans</taxon>
    </lineage>
</organism>
<evidence type="ECO:0000313" key="3">
    <source>
        <dbReference type="Proteomes" id="UP001157161"/>
    </source>
</evidence>